<dbReference type="RefSeq" id="WP_148577597.1">
    <property type="nucleotide sequence ID" value="NZ_SDKK01000002.1"/>
</dbReference>
<comment type="caution">
    <text evidence="4">The sequence shown here is derived from an EMBL/GenBank/DDBJ whole genome shotgun (WGS) entry which is preliminary data.</text>
</comment>
<dbReference type="Gene3D" id="3.40.630.30">
    <property type="match status" value="1"/>
</dbReference>
<name>A0A6C2D6X9_9RHOO</name>
<dbReference type="InterPro" id="IPR000182">
    <property type="entry name" value="GNAT_dom"/>
</dbReference>
<dbReference type="OrthoDB" id="5525374at2"/>
<evidence type="ECO:0000313" key="5">
    <source>
        <dbReference type="Proteomes" id="UP000389128"/>
    </source>
</evidence>
<evidence type="ECO:0000256" key="2">
    <source>
        <dbReference type="ARBA" id="ARBA00023315"/>
    </source>
</evidence>
<evidence type="ECO:0000256" key="1">
    <source>
        <dbReference type="ARBA" id="ARBA00022679"/>
    </source>
</evidence>
<keyword evidence="1 4" id="KW-0808">Transferase</keyword>
<keyword evidence="2" id="KW-0012">Acyltransferase</keyword>
<dbReference type="GO" id="GO:0016747">
    <property type="term" value="F:acyltransferase activity, transferring groups other than amino-acyl groups"/>
    <property type="evidence" value="ECO:0007669"/>
    <property type="project" value="InterPro"/>
</dbReference>
<accession>A0A6C2D6X9</accession>
<dbReference type="AlphaFoldDB" id="A0A6C2D6X9"/>
<reference evidence="4 5" key="1">
    <citation type="submission" date="2019-01" db="EMBL/GenBank/DDBJ databases">
        <title>Zoogloea oleivorans genome sequencing and assembly.</title>
        <authorList>
            <person name="Tancsics A."/>
            <person name="Farkas M."/>
            <person name="Kriszt B."/>
            <person name="Maroti G."/>
            <person name="Horvath B."/>
        </authorList>
    </citation>
    <scope>NUCLEOTIDE SEQUENCE [LARGE SCALE GENOMIC DNA]</scope>
    <source>
        <strain evidence="4 5">Buc</strain>
    </source>
</reference>
<proteinExistence type="predicted"/>
<dbReference type="SUPFAM" id="SSF55729">
    <property type="entry name" value="Acyl-CoA N-acyltransferases (Nat)"/>
    <property type="match status" value="1"/>
</dbReference>
<dbReference type="PANTHER" id="PTHR43420:SF12">
    <property type="entry name" value="N-ACETYLTRANSFERASE DOMAIN-CONTAINING PROTEIN"/>
    <property type="match status" value="1"/>
</dbReference>
<dbReference type="InterPro" id="IPR016181">
    <property type="entry name" value="Acyl_CoA_acyltransferase"/>
</dbReference>
<dbReference type="EMBL" id="SDKK01000002">
    <property type="protein sequence ID" value="TYC61674.1"/>
    <property type="molecule type" value="Genomic_DNA"/>
</dbReference>
<protein>
    <submittedName>
        <fullName evidence="4">N-acetyltransferase</fullName>
    </submittedName>
</protein>
<dbReference type="PROSITE" id="PS51186">
    <property type="entry name" value="GNAT"/>
    <property type="match status" value="1"/>
</dbReference>
<feature type="domain" description="N-acetyltransferase" evidence="3">
    <location>
        <begin position="34"/>
        <end position="163"/>
    </location>
</feature>
<dbReference type="Pfam" id="PF13508">
    <property type="entry name" value="Acetyltransf_7"/>
    <property type="match status" value="1"/>
</dbReference>
<organism evidence="4 5">
    <name type="scientific">Zoogloea oleivorans</name>
    <dbReference type="NCBI Taxonomy" id="1552750"/>
    <lineage>
        <taxon>Bacteria</taxon>
        <taxon>Pseudomonadati</taxon>
        <taxon>Pseudomonadota</taxon>
        <taxon>Betaproteobacteria</taxon>
        <taxon>Rhodocyclales</taxon>
        <taxon>Zoogloeaceae</taxon>
        <taxon>Zoogloea</taxon>
    </lineage>
</organism>
<sequence length="177" mass="19812">MKTGGRPAVQASLRPEQAGDEPFVHGLFAQTRAAAFAQLPLDAARLDALLRQQFQLQTTHYRQSFPGASWAIVEVDGAPIGRLYVDRSGPDMLIIDITILPEWRGLGIGTNLLRRLQDEATTNRQTIRLHVERENPARHLYRRLGFRETQDKSVYLAMQWTPGQDDRTAEPASGAVP</sequence>
<dbReference type="Proteomes" id="UP000389128">
    <property type="component" value="Unassembled WGS sequence"/>
</dbReference>
<gene>
    <name evidence="4" type="ORF">ETQ85_03185</name>
</gene>
<dbReference type="PANTHER" id="PTHR43420">
    <property type="entry name" value="ACETYLTRANSFERASE"/>
    <property type="match status" value="1"/>
</dbReference>
<dbReference type="CDD" id="cd04301">
    <property type="entry name" value="NAT_SF"/>
    <property type="match status" value="1"/>
</dbReference>
<evidence type="ECO:0000259" key="3">
    <source>
        <dbReference type="PROSITE" id="PS51186"/>
    </source>
</evidence>
<dbReference type="InterPro" id="IPR050680">
    <property type="entry name" value="YpeA/RimI_acetyltransf"/>
</dbReference>
<keyword evidence="5" id="KW-1185">Reference proteome</keyword>
<evidence type="ECO:0000313" key="4">
    <source>
        <dbReference type="EMBL" id="TYC61674.1"/>
    </source>
</evidence>